<dbReference type="PROSITE" id="PS51352">
    <property type="entry name" value="THIOREDOXIN_2"/>
    <property type="match status" value="1"/>
</dbReference>
<evidence type="ECO:0000256" key="4">
    <source>
        <dbReference type="ARBA" id="ARBA00022748"/>
    </source>
</evidence>
<feature type="transmembrane region" description="Helical" evidence="7">
    <location>
        <begin position="240"/>
        <end position="261"/>
    </location>
</feature>
<comment type="subcellular location">
    <subcellularLocation>
        <location evidence="1">Cell membrane</location>
        <topology evidence="1">Multi-pass membrane protein</topology>
    </subcellularLocation>
</comment>
<keyword evidence="4" id="KW-0201">Cytochrome c-type biogenesis</keyword>
<dbReference type="Proteomes" id="UP000190961">
    <property type="component" value="Unassembled WGS sequence"/>
</dbReference>
<protein>
    <submittedName>
        <fullName evidence="9">Thiol:disulfide interchange protein DsbD</fullName>
    </submittedName>
</protein>
<dbReference type="GO" id="GO:0015035">
    <property type="term" value="F:protein-disulfide reductase activity"/>
    <property type="evidence" value="ECO:0007669"/>
    <property type="project" value="TreeGrafter"/>
</dbReference>
<feature type="transmembrane region" description="Helical" evidence="7">
    <location>
        <begin position="122"/>
        <end position="146"/>
    </location>
</feature>
<feature type="transmembrane region" description="Helical" evidence="7">
    <location>
        <begin position="267"/>
        <end position="286"/>
    </location>
</feature>
<dbReference type="InterPro" id="IPR013766">
    <property type="entry name" value="Thioredoxin_domain"/>
</dbReference>
<dbReference type="PANTHER" id="PTHR32234:SF0">
    <property type="entry name" value="THIOL:DISULFIDE INTERCHANGE PROTEIN DSBD"/>
    <property type="match status" value="1"/>
</dbReference>
<dbReference type="Gene3D" id="3.40.30.10">
    <property type="entry name" value="Glutaredoxin"/>
    <property type="match status" value="1"/>
</dbReference>
<dbReference type="PANTHER" id="PTHR32234">
    <property type="entry name" value="THIOL:DISULFIDE INTERCHANGE PROTEIN DSBD"/>
    <property type="match status" value="1"/>
</dbReference>
<dbReference type="GO" id="GO:0017004">
    <property type="term" value="P:cytochrome complex assembly"/>
    <property type="evidence" value="ECO:0007669"/>
    <property type="project" value="UniProtKB-KW"/>
</dbReference>
<organism evidence="9 10">
    <name type="scientific">Ohtaekwangia koreensis</name>
    <dbReference type="NCBI Taxonomy" id="688867"/>
    <lineage>
        <taxon>Bacteria</taxon>
        <taxon>Pseudomonadati</taxon>
        <taxon>Bacteroidota</taxon>
        <taxon>Cytophagia</taxon>
        <taxon>Cytophagales</taxon>
        <taxon>Fulvivirgaceae</taxon>
        <taxon>Ohtaekwangia</taxon>
    </lineage>
</organism>
<dbReference type="InterPro" id="IPR003834">
    <property type="entry name" value="Cyt_c_assmbl_TM_dom"/>
</dbReference>
<evidence type="ECO:0000256" key="6">
    <source>
        <dbReference type="ARBA" id="ARBA00023136"/>
    </source>
</evidence>
<feature type="transmembrane region" description="Helical" evidence="7">
    <location>
        <begin position="158"/>
        <end position="187"/>
    </location>
</feature>
<evidence type="ECO:0000259" key="8">
    <source>
        <dbReference type="PROSITE" id="PS51352"/>
    </source>
</evidence>
<feature type="domain" description="Thioredoxin" evidence="8">
    <location>
        <begin position="323"/>
        <end position="455"/>
    </location>
</feature>
<sequence>MASKKILLLIFIVMLTCIPAWAFAQVGIAEMNSWIEGKLAADNISITSYFFLFLGGLLASLLPCVYPLYPITANVIKARGAGSSHFVHPLSYFIGLAVMYLIFGVVASFSGGAFNQVMRLPITNLIIGITIIIMGISAAGFIHISLFGGQTDTKNNGVFGTFLLGMGAGLLASSCVGPVVVSILIGLASNMGGEFSFLSASASAFKMLSFGLGLGIPFLLIGVFGVSLPKSGRWMMYVQYILGIVIVYFGWTYIEKALLIYNFSDEAIGLIGIGSLIVVISSYYFQSSERLVDERIKRSLLILSSVIGALILTRGFMPIPSTPSAPDAMSTQVVTTRTEKKGKLTWYLDKEVAYAEAKKTGKNVFIDFYANWCTNCKAFEKMTHENELLIASLENAVLLKIYDTTPEFKAYSVDSRFPELKVGLPFFVITNTEGDLIYKTNDYMKTEEMGLFLNE</sequence>
<evidence type="ECO:0000313" key="9">
    <source>
        <dbReference type="EMBL" id="SKC81911.1"/>
    </source>
</evidence>
<evidence type="ECO:0000256" key="7">
    <source>
        <dbReference type="SAM" id="Phobius"/>
    </source>
</evidence>
<feature type="transmembrane region" description="Helical" evidence="7">
    <location>
        <begin position="207"/>
        <end position="228"/>
    </location>
</feature>
<dbReference type="Pfam" id="PF13899">
    <property type="entry name" value="Thioredoxin_7"/>
    <property type="match status" value="1"/>
</dbReference>
<evidence type="ECO:0000256" key="3">
    <source>
        <dbReference type="ARBA" id="ARBA00022692"/>
    </source>
</evidence>
<dbReference type="GO" id="GO:0005886">
    <property type="term" value="C:plasma membrane"/>
    <property type="evidence" value="ECO:0007669"/>
    <property type="project" value="UniProtKB-SubCell"/>
</dbReference>
<proteinExistence type="predicted"/>
<keyword evidence="10" id="KW-1185">Reference proteome</keyword>
<dbReference type="AlphaFoldDB" id="A0A1T5M0Y1"/>
<dbReference type="GO" id="GO:0045454">
    <property type="term" value="P:cell redox homeostasis"/>
    <property type="evidence" value="ECO:0007669"/>
    <property type="project" value="TreeGrafter"/>
</dbReference>
<feature type="transmembrane region" description="Helical" evidence="7">
    <location>
        <begin position="298"/>
        <end position="317"/>
    </location>
</feature>
<evidence type="ECO:0000256" key="2">
    <source>
        <dbReference type="ARBA" id="ARBA00022475"/>
    </source>
</evidence>
<feature type="transmembrane region" description="Helical" evidence="7">
    <location>
        <begin position="48"/>
        <end position="69"/>
    </location>
</feature>
<keyword evidence="3 7" id="KW-0812">Transmembrane</keyword>
<evidence type="ECO:0000256" key="5">
    <source>
        <dbReference type="ARBA" id="ARBA00022989"/>
    </source>
</evidence>
<dbReference type="OrthoDB" id="9811036at2"/>
<gene>
    <name evidence="9" type="ORF">SAMN05660236_4050</name>
</gene>
<evidence type="ECO:0000313" key="10">
    <source>
        <dbReference type="Proteomes" id="UP000190961"/>
    </source>
</evidence>
<accession>A0A1T5M0Y1</accession>
<dbReference type="Pfam" id="PF02683">
    <property type="entry name" value="DsbD_TM"/>
    <property type="match status" value="1"/>
</dbReference>
<dbReference type="STRING" id="688867.SAMN05660236_4050"/>
<dbReference type="SUPFAM" id="SSF52833">
    <property type="entry name" value="Thioredoxin-like"/>
    <property type="match status" value="1"/>
</dbReference>
<dbReference type="RefSeq" id="WP_079688615.1">
    <property type="nucleotide sequence ID" value="NZ_FUZU01000003.1"/>
</dbReference>
<dbReference type="InterPro" id="IPR036249">
    <property type="entry name" value="Thioredoxin-like_sf"/>
</dbReference>
<reference evidence="9 10" key="1">
    <citation type="submission" date="2017-02" db="EMBL/GenBank/DDBJ databases">
        <authorList>
            <person name="Peterson S.W."/>
        </authorList>
    </citation>
    <scope>NUCLEOTIDE SEQUENCE [LARGE SCALE GENOMIC DNA]</scope>
    <source>
        <strain evidence="9 10">DSM 25262</strain>
    </source>
</reference>
<keyword evidence="6 7" id="KW-0472">Membrane</keyword>
<dbReference type="EMBL" id="FUZU01000003">
    <property type="protein sequence ID" value="SKC81911.1"/>
    <property type="molecule type" value="Genomic_DNA"/>
</dbReference>
<name>A0A1T5M0Y1_9BACT</name>
<keyword evidence="5 7" id="KW-1133">Transmembrane helix</keyword>
<keyword evidence="2" id="KW-1003">Cell membrane</keyword>
<evidence type="ECO:0000256" key="1">
    <source>
        <dbReference type="ARBA" id="ARBA00004651"/>
    </source>
</evidence>
<feature type="transmembrane region" description="Helical" evidence="7">
    <location>
        <begin position="90"/>
        <end position="110"/>
    </location>
</feature>